<feature type="domain" description="CCHC-type" evidence="3">
    <location>
        <begin position="210"/>
        <end position="225"/>
    </location>
</feature>
<dbReference type="PROSITE" id="PS50158">
    <property type="entry name" value="ZF_CCHC"/>
    <property type="match status" value="3"/>
</dbReference>
<dbReference type="SMART" id="SM00343">
    <property type="entry name" value="ZnF_C2HC"/>
    <property type="match status" value="3"/>
</dbReference>
<sequence length="347" mass="36746">MSASDVNCSTWWSRDRPRYALLLPSVSTSSQPNTPRLPSTSSSPTLSSTNSQHFRIHSLSGHSLNVFVPTMYSVAHLSREPKNNFCETCDRSIPRKDWSAHAASKKHRENTEKKDAAVKKATYDKKNGGFFDDNAVKPASDSGGFTADGFVTDGAVDDGGQDGWTGNFDSFQGGSTGYDGDSAGQGCFKCGSTDHMKKDCPQGAGGGNGCFKCGSTDHMKKDCPQGSGVSCYNCGLAGHIARSCDQPKKPGAGPKCYGCNEIGRSSSWSISSCSLAHKIKGHVRSRCPNEQGGYDAGSGNAQGSWGTQDNVQAGSWDNDDDGSADTKQAHWDDDNAGEAQDSFGGGW</sequence>
<proteinExistence type="predicted"/>
<feature type="region of interest" description="Disordered" evidence="2">
    <location>
        <begin position="290"/>
        <end position="347"/>
    </location>
</feature>
<dbReference type="Pfam" id="PF00098">
    <property type="entry name" value="zf-CCHC"/>
    <property type="match status" value="3"/>
</dbReference>
<keyword evidence="1" id="KW-0862">Zinc</keyword>
<dbReference type="InterPro" id="IPR001878">
    <property type="entry name" value="Znf_CCHC"/>
</dbReference>
<feature type="compositionally biased region" description="Polar residues" evidence="2">
    <location>
        <begin position="299"/>
        <end position="315"/>
    </location>
</feature>
<dbReference type="OrthoDB" id="3863715at2759"/>
<dbReference type="InterPro" id="IPR036875">
    <property type="entry name" value="Znf_CCHC_sf"/>
</dbReference>
<evidence type="ECO:0000313" key="4">
    <source>
        <dbReference type="EMBL" id="CAI6339327.1"/>
    </source>
</evidence>
<dbReference type="GO" id="GO:0008270">
    <property type="term" value="F:zinc ion binding"/>
    <property type="evidence" value="ECO:0007669"/>
    <property type="project" value="UniProtKB-KW"/>
</dbReference>
<dbReference type="PANTHER" id="PTHR23002">
    <property type="entry name" value="ZINC FINGER CCHC DOMAIN CONTAINING PROTEIN"/>
    <property type="match status" value="1"/>
</dbReference>
<dbReference type="SUPFAM" id="SSF57756">
    <property type="entry name" value="Retrovirus zinc finger-like domains"/>
    <property type="match status" value="2"/>
</dbReference>
<keyword evidence="1" id="KW-0863">Zinc-finger</keyword>
<feature type="domain" description="CCHC-type" evidence="3">
    <location>
        <begin position="187"/>
        <end position="202"/>
    </location>
</feature>
<feature type="domain" description="CCHC-type" evidence="3">
    <location>
        <begin position="231"/>
        <end position="246"/>
    </location>
</feature>
<dbReference type="InterPro" id="IPR051714">
    <property type="entry name" value="Znf_CCHC_NABP"/>
</dbReference>
<comment type="caution">
    <text evidence="4">The sequence shown here is derived from an EMBL/GenBank/DDBJ whole genome shotgun (WGS) entry which is preliminary data.</text>
</comment>
<organism evidence="4 5">
    <name type="scientific">Periconia digitata</name>
    <dbReference type="NCBI Taxonomy" id="1303443"/>
    <lineage>
        <taxon>Eukaryota</taxon>
        <taxon>Fungi</taxon>
        <taxon>Dikarya</taxon>
        <taxon>Ascomycota</taxon>
        <taxon>Pezizomycotina</taxon>
        <taxon>Dothideomycetes</taxon>
        <taxon>Pleosporomycetidae</taxon>
        <taxon>Pleosporales</taxon>
        <taxon>Massarineae</taxon>
        <taxon>Periconiaceae</taxon>
        <taxon>Periconia</taxon>
    </lineage>
</organism>
<keyword evidence="5" id="KW-1185">Reference proteome</keyword>
<dbReference type="Proteomes" id="UP001152607">
    <property type="component" value="Unassembled WGS sequence"/>
</dbReference>
<reference evidence="4" key="1">
    <citation type="submission" date="2023-01" db="EMBL/GenBank/DDBJ databases">
        <authorList>
            <person name="Van Ghelder C."/>
            <person name="Rancurel C."/>
        </authorList>
    </citation>
    <scope>NUCLEOTIDE SEQUENCE</scope>
    <source>
        <strain evidence="4">CNCM I-4278</strain>
    </source>
</reference>
<dbReference type="AlphaFoldDB" id="A0A9W4UQL2"/>
<feature type="region of interest" description="Disordered" evidence="2">
    <location>
        <begin position="25"/>
        <end position="52"/>
    </location>
</feature>
<name>A0A9W4UQL2_9PLEO</name>
<feature type="compositionally biased region" description="Low complexity" evidence="2">
    <location>
        <begin position="32"/>
        <end position="51"/>
    </location>
</feature>
<dbReference type="GO" id="GO:0003676">
    <property type="term" value="F:nucleic acid binding"/>
    <property type="evidence" value="ECO:0007669"/>
    <property type="project" value="InterPro"/>
</dbReference>
<gene>
    <name evidence="4" type="ORF">PDIGIT_LOCUS12483</name>
</gene>
<dbReference type="Gene3D" id="4.10.60.10">
    <property type="entry name" value="Zinc finger, CCHC-type"/>
    <property type="match status" value="2"/>
</dbReference>
<keyword evidence="1" id="KW-0479">Metal-binding</keyword>
<accession>A0A9W4UQL2</accession>
<dbReference type="EMBL" id="CAOQHR010000009">
    <property type="protein sequence ID" value="CAI6339327.1"/>
    <property type="molecule type" value="Genomic_DNA"/>
</dbReference>
<evidence type="ECO:0000256" key="1">
    <source>
        <dbReference type="PROSITE-ProRule" id="PRU00047"/>
    </source>
</evidence>
<evidence type="ECO:0000256" key="2">
    <source>
        <dbReference type="SAM" id="MobiDB-lite"/>
    </source>
</evidence>
<protein>
    <recommendedName>
        <fullName evidence="3">CCHC-type domain-containing protein</fullName>
    </recommendedName>
</protein>
<evidence type="ECO:0000313" key="5">
    <source>
        <dbReference type="Proteomes" id="UP001152607"/>
    </source>
</evidence>
<evidence type="ECO:0000259" key="3">
    <source>
        <dbReference type="PROSITE" id="PS50158"/>
    </source>
</evidence>